<dbReference type="PANTHER" id="PTHR23355:SF9">
    <property type="entry name" value="DIS3-LIKE EXONUCLEASE 2"/>
    <property type="match status" value="1"/>
</dbReference>
<name>A0A5S5DS03_9SPHI</name>
<keyword evidence="6 8" id="KW-0269">Exonuclease</keyword>
<dbReference type="GO" id="GO:0008859">
    <property type="term" value="F:exoribonuclease II activity"/>
    <property type="evidence" value="ECO:0007669"/>
    <property type="project" value="UniProtKB-UniRule"/>
</dbReference>
<reference evidence="10 11" key="1">
    <citation type="submission" date="2019-07" db="EMBL/GenBank/DDBJ databases">
        <title>Genomic Encyclopedia of Archaeal and Bacterial Type Strains, Phase II (KMG-II): from individual species to whole genera.</title>
        <authorList>
            <person name="Goeker M."/>
        </authorList>
    </citation>
    <scope>NUCLEOTIDE SEQUENCE [LARGE SCALE GENOMIC DNA]</scope>
    <source>
        <strain evidence="10 11">DSM 18850</strain>
    </source>
</reference>
<dbReference type="AlphaFoldDB" id="A0A5S5DS03"/>
<dbReference type="Gene3D" id="2.40.50.140">
    <property type="entry name" value="Nucleic acid-binding proteins"/>
    <property type="match status" value="3"/>
</dbReference>
<evidence type="ECO:0000256" key="7">
    <source>
        <dbReference type="ARBA" id="ARBA00022884"/>
    </source>
</evidence>
<dbReference type="InterPro" id="IPR004476">
    <property type="entry name" value="RNase_II/RNase_R"/>
</dbReference>
<comment type="function">
    <text evidence="8">3'-5' exoribonuclease that releases 5'-nucleoside monophosphates and is involved in maturation of structured RNAs.</text>
</comment>
<dbReference type="Pfam" id="PF00575">
    <property type="entry name" value="S1"/>
    <property type="match status" value="1"/>
</dbReference>
<evidence type="ECO:0000313" key="10">
    <source>
        <dbReference type="EMBL" id="TYP97642.1"/>
    </source>
</evidence>
<dbReference type="Pfam" id="PF17876">
    <property type="entry name" value="CSD2"/>
    <property type="match status" value="1"/>
</dbReference>
<accession>A0A5S5DS03</accession>
<evidence type="ECO:0000256" key="2">
    <source>
        <dbReference type="ARBA" id="ARBA00004496"/>
    </source>
</evidence>
<dbReference type="InterPro" id="IPR003029">
    <property type="entry name" value="S1_domain"/>
</dbReference>
<feature type="domain" description="S1 motif" evidence="9">
    <location>
        <begin position="670"/>
        <end position="751"/>
    </location>
</feature>
<evidence type="ECO:0000256" key="3">
    <source>
        <dbReference type="ARBA" id="ARBA00022490"/>
    </source>
</evidence>
<evidence type="ECO:0000256" key="5">
    <source>
        <dbReference type="ARBA" id="ARBA00022801"/>
    </source>
</evidence>
<dbReference type="InterPro" id="IPR013223">
    <property type="entry name" value="RNase_B_OB_dom"/>
</dbReference>
<dbReference type="GO" id="GO:0003723">
    <property type="term" value="F:RNA binding"/>
    <property type="evidence" value="ECO:0007669"/>
    <property type="project" value="UniProtKB-UniRule"/>
</dbReference>
<dbReference type="Pfam" id="PF08206">
    <property type="entry name" value="OB_RNB"/>
    <property type="match status" value="1"/>
</dbReference>
<comment type="similarity">
    <text evidence="8">Belongs to the RNR ribonuclease family. RNase R subfamily.</text>
</comment>
<dbReference type="InterPro" id="IPR001900">
    <property type="entry name" value="RNase_II/R"/>
</dbReference>
<dbReference type="EMBL" id="VNHX01000002">
    <property type="protein sequence ID" value="TYP97642.1"/>
    <property type="molecule type" value="Genomic_DNA"/>
</dbReference>
<evidence type="ECO:0000313" key="11">
    <source>
        <dbReference type="Proteomes" id="UP000325105"/>
    </source>
</evidence>
<keyword evidence="3 8" id="KW-0963">Cytoplasm</keyword>
<keyword evidence="7 8" id="KW-0694">RNA-binding</keyword>
<dbReference type="SMART" id="SM00357">
    <property type="entry name" value="CSP"/>
    <property type="match status" value="2"/>
</dbReference>
<dbReference type="InterPro" id="IPR011805">
    <property type="entry name" value="RNase_R"/>
</dbReference>
<dbReference type="GO" id="GO:0005829">
    <property type="term" value="C:cytosol"/>
    <property type="evidence" value="ECO:0007669"/>
    <property type="project" value="TreeGrafter"/>
</dbReference>
<dbReference type="GO" id="GO:0006402">
    <property type="term" value="P:mRNA catabolic process"/>
    <property type="evidence" value="ECO:0007669"/>
    <property type="project" value="TreeGrafter"/>
</dbReference>
<dbReference type="NCBIfam" id="TIGR02063">
    <property type="entry name" value="RNase_R"/>
    <property type="match status" value="1"/>
</dbReference>
<dbReference type="Proteomes" id="UP000325105">
    <property type="component" value="Unassembled WGS sequence"/>
</dbReference>
<evidence type="ECO:0000256" key="8">
    <source>
        <dbReference type="HAMAP-Rule" id="MF_01895"/>
    </source>
</evidence>
<dbReference type="PROSITE" id="PS50126">
    <property type="entry name" value="S1"/>
    <property type="match status" value="1"/>
</dbReference>
<evidence type="ECO:0000256" key="6">
    <source>
        <dbReference type="ARBA" id="ARBA00022839"/>
    </source>
</evidence>
<dbReference type="EC" id="3.1.13.1" evidence="8"/>
<dbReference type="HAMAP" id="MF_01895">
    <property type="entry name" value="RNase_R"/>
    <property type="match status" value="1"/>
</dbReference>
<evidence type="ECO:0000256" key="1">
    <source>
        <dbReference type="ARBA" id="ARBA00001849"/>
    </source>
</evidence>
<keyword evidence="5 8" id="KW-0378">Hydrolase</keyword>
<dbReference type="Pfam" id="PF00773">
    <property type="entry name" value="RNB"/>
    <property type="match status" value="1"/>
</dbReference>
<dbReference type="NCBIfam" id="TIGR00358">
    <property type="entry name" value="3_prime_RNase"/>
    <property type="match status" value="1"/>
</dbReference>
<dbReference type="SMART" id="SM00316">
    <property type="entry name" value="S1"/>
    <property type="match status" value="1"/>
</dbReference>
<dbReference type="CDD" id="cd04471">
    <property type="entry name" value="S1_RNase_R"/>
    <property type="match status" value="1"/>
</dbReference>
<dbReference type="SMART" id="SM00955">
    <property type="entry name" value="RNB"/>
    <property type="match status" value="1"/>
</dbReference>
<protein>
    <recommendedName>
        <fullName evidence="8">Ribonuclease R</fullName>
        <shortName evidence="8">RNase R</shortName>
        <ecNumber evidence="8">3.1.13.1</ecNumber>
    </recommendedName>
</protein>
<dbReference type="InterPro" id="IPR012340">
    <property type="entry name" value="NA-bd_OB-fold"/>
</dbReference>
<proteinExistence type="inferred from homology"/>
<sequence>MEGVTRCAVHHWLPSSLDRQEDLYIFYVLIQSSIRPPEVKRTHMKQRKENPYKDVLTQLIVDIFEKSKNAPLNYKQVAAKLNLTDADSKVAIADILTDESKSGKFLQVERGKFKLRQLNVYITGKVDMTADGSAYVVPDDEFETDIYIAPRKLRQALHNDIVKVHVYERKKGRKREGEVVEIVQRAKTDFTGTIDISKSYAFFLADDRKMIHDIFIPLDNLNGAKNGEKVVVSITEWPKNAKNPIGTVKDILGKKGENNTEMNAILADFGFPLSFPKEVEDEANAIPDKIPAEEISKRRDFRDILTFTIDPFDAKDFDDAISFQQLDNGNYEIGVHIADVSHYVTPDSLLDKEAYERGTSVYLVDRVIPMLPERLSNGVCSLRPNEDKLCFSAVFEMDNKANVLDQWFGRTIINSDRRFTYEEAQDVLENREGDHVEALLKLNELAYILRERKFKNGAISFESEEVKFHLDENGKPLGVYTKVRKDAHKLIEDFMLLANRKVAEYIGKQGRGKNKLTFVYRFHDTPNPETLTTFSQFASRFGHKLSIKTDKETAKSLNALMTKIEGSKEQNLLTSLAVRSMAKAIYTTKSTSHYGLAFDYYTHFTSPIRRYPDVMVHRLLQFYLDGGQKINAEHYEKMAEHSSQMEKKAAEAERASIKYKQAEFLQEQIGVEYTGIVSGVTEWGMYVEIEQNKCEGMVRLRDITDDFYTLDEKNYAIIGQRKKKKYQLGDEVQIKVKKVDLEKRQIDFTLLS</sequence>
<gene>
    <name evidence="8" type="primary">rnr</name>
    <name evidence="10" type="ORF">BC792_10264</name>
</gene>
<dbReference type="SUPFAM" id="SSF50249">
    <property type="entry name" value="Nucleic acid-binding proteins"/>
    <property type="match status" value="3"/>
</dbReference>
<dbReference type="PANTHER" id="PTHR23355">
    <property type="entry name" value="RIBONUCLEASE"/>
    <property type="match status" value="1"/>
</dbReference>
<comment type="subcellular location">
    <subcellularLocation>
        <location evidence="2 8">Cytoplasm</location>
    </subcellularLocation>
</comment>
<dbReference type="InterPro" id="IPR050180">
    <property type="entry name" value="RNR_Ribonuclease"/>
</dbReference>
<evidence type="ECO:0000259" key="9">
    <source>
        <dbReference type="PROSITE" id="PS50126"/>
    </source>
</evidence>
<dbReference type="InterPro" id="IPR040476">
    <property type="entry name" value="CSD2"/>
</dbReference>
<dbReference type="PROSITE" id="PS01175">
    <property type="entry name" value="RIBONUCLEASE_II"/>
    <property type="match status" value="1"/>
</dbReference>
<keyword evidence="11" id="KW-1185">Reference proteome</keyword>
<comment type="caution">
    <text evidence="10">The sequence shown here is derived from an EMBL/GenBank/DDBJ whole genome shotgun (WGS) entry which is preliminary data.</text>
</comment>
<dbReference type="InterPro" id="IPR022966">
    <property type="entry name" value="RNase_II/R_CS"/>
</dbReference>
<keyword evidence="4 8" id="KW-0540">Nuclease</keyword>
<organism evidence="10 11">
    <name type="scientific">Sphingobacterium allocomposti</name>
    <dbReference type="NCBI Taxonomy" id="415956"/>
    <lineage>
        <taxon>Bacteria</taxon>
        <taxon>Pseudomonadati</taxon>
        <taxon>Bacteroidota</taxon>
        <taxon>Sphingobacteriia</taxon>
        <taxon>Sphingobacteriales</taxon>
        <taxon>Sphingobacteriaceae</taxon>
        <taxon>Sphingobacterium</taxon>
    </lineage>
</organism>
<comment type="catalytic activity">
    <reaction evidence="1 8">
        <text>Exonucleolytic cleavage in the 3'- to 5'-direction to yield nucleoside 5'-phosphates.</text>
        <dbReference type="EC" id="3.1.13.1"/>
    </reaction>
</comment>
<dbReference type="InterPro" id="IPR011129">
    <property type="entry name" value="CSD"/>
</dbReference>
<evidence type="ECO:0000256" key="4">
    <source>
        <dbReference type="ARBA" id="ARBA00022722"/>
    </source>
</evidence>